<dbReference type="GO" id="GO:0071555">
    <property type="term" value="P:cell wall organization"/>
    <property type="evidence" value="ECO:0007669"/>
    <property type="project" value="TreeGrafter"/>
</dbReference>
<dbReference type="PATRIC" id="fig|1619046.3.peg.762"/>
<keyword evidence="6 7" id="KW-0472">Membrane</keyword>
<keyword evidence="3 8" id="KW-0808">Transferase</keyword>
<evidence type="ECO:0000256" key="3">
    <source>
        <dbReference type="ARBA" id="ARBA00022679"/>
    </source>
</evidence>
<name>A0A0G0JGT0_9BACT</name>
<keyword evidence="2" id="KW-1003">Cell membrane</keyword>
<feature type="transmembrane region" description="Helical" evidence="7">
    <location>
        <begin position="232"/>
        <end position="252"/>
    </location>
</feature>
<feature type="transmembrane region" description="Helical" evidence="7">
    <location>
        <begin position="178"/>
        <end position="196"/>
    </location>
</feature>
<feature type="transmembrane region" description="Helical" evidence="7">
    <location>
        <begin position="331"/>
        <end position="349"/>
    </location>
</feature>
<feature type="transmembrane region" description="Helical" evidence="7">
    <location>
        <begin position="48"/>
        <end position="68"/>
    </location>
</feature>
<keyword evidence="4 7" id="KW-0812">Transmembrane</keyword>
<dbReference type="GO" id="GO:0009103">
    <property type="term" value="P:lipopolysaccharide biosynthetic process"/>
    <property type="evidence" value="ECO:0007669"/>
    <property type="project" value="TreeGrafter"/>
</dbReference>
<sequence length="355" mass="39600">MIMNYFFYSLLAFLLALFLTPVVRLLMLRLGIVDKPKALARKIHKHKIALGGGWAIFLAFFLVVLLVFKFTGYSAPHIKSSYLLALFLGSLVLMIGGLLDDKYNLSPIKQLFFAFLAAGIVIAFGIGPEIITNPFGGVINLNLFSWSNTEWGNFFLFSNIVVFVWLMGMMLTTKILDGLDGLVTGIIIIGAVLIAALSLQTKWLQPDLAMLALIFAGACLGFLVWNFYPARIFLGQGGSLFLGFILGCLAIISGGKIATTLLVMAVPMLDIMRVIFRRWQKKRPIFQGDSEHLHFLLLQSGLNHQQAVLLLYLVSFLFGITTLFLQSQQKLMALILIFILMLALAIWFTHKEEKV</sequence>
<comment type="subcellular location">
    <subcellularLocation>
        <location evidence="1">Cell membrane</location>
        <topology evidence="1">Multi-pass membrane protein</topology>
    </subcellularLocation>
</comment>
<dbReference type="STRING" id="1619046.US42_C0011G0044"/>
<reference evidence="8 9" key="1">
    <citation type="journal article" date="2015" name="Nature">
        <title>rRNA introns, odd ribosomes, and small enigmatic genomes across a large radiation of phyla.</title>
        <authorList>
            <person name="Brown C.T."/>
            <person name="Hug L.A."/>
            <person name="Thomas B.C."/>
            <person name="Sharon I."/>
            <person name="Castelle C.J."/>
            <person name="Singh A."/>
            <person name="Wilkins M.J."/>
            <person name="Williams K.H."/>
            <person name="Banfield J.F."/>
        </authorList>
    </citation>
    <scope>NUCLEOTIDE SEQUENCE [LARGE SCALE GENOMIC DNA]</scope>
</reference>
<feature type="transmembrane region" description="Helical" evidence="7">
    <location>
        <begin position="6"/>
        <end position="27"/>
    </location>
</feature>
<evidence type="ECO:0000256" key="4">
    <source>
        <dbReference type="ARBA" id="ARBA00022692"/>
    </source>
</evidence>
<evidence type="ECO:0000256" key="6">
    <source>
        <dbReference type="ARBA" id="ARBA00023136"/>
    </source>
</evidence>
<comment type="caution">
    <text evidence="8">The sequence shown here is derived from an EMBL/GenBank/DDBJ whole genome shotgun (WGS) entry which is preliminary data.</text>
</comment>
<dbReference type="PANTHER" id="PTHR22926:SF3">
    <property type="entry name" value="UNDECAPRENYL-PHOSPHATE ALPHA-N-ACETYLGLUCOSAMINYL 1-PHOSPHATE TRANSFERASE"/>
    <property type="match status" value="1"/>
</dbReference>
<evidence type="ECO:0000256" key="7">
    <source>
        <dbReference type="SAM" id="Phobius"/>
    </source>
</evidence>
<dbReference type="Proteomes" id="UP000034849">
    <property type="component" value="Unassembled WGS sequence"/>
</dbReference>
<gene>
    <name evidence="8" type="ORF">US42_C0011G0044</name>
</gene>
<evidence type="ECO:0000256" key="1">
    <source>
        <dbReference type="ARBA" id="ARBA00004651"/>
    </source>
</evidence>
<proteinExistence type="predicted"/>
<feature type="transmembrane region" description="Helical" evidence="7">
    <location>
        <begin position="208"/>
        <end position="225"/>
    </location>
</feature>
<accession>A0A0G0JGT0</accession>
<feature type="transmembrane region" description="Helical" evidence="7">
    <location>
        <begin position="151"/>
        <end position="171"/>
    </location>
</feature>
<organism evidence="8 9">
    <name type="scientific">Candidatus Magasanikbacteria bacterium GW2011_GWC2_37_14</name>
    <dbReference type="NCBI Taxonomy" id="1619046"/>
    <lineage>
        <taxon>Bacteria</taxon>
        <taxon>Candidatus Magasanikiibacteriota</taxon>
    </lineage>
</organism>
<feature type="transmembrane region" description="Helical" evidence="7">
    <location>
        <begin position="307"/>
        <end position="325"/>
    </location>
</feature>
<dbReference type="CDD" id="cd06853">
    <property type="entry name" value="GT_WecA_like"/>
    <property type="match status" value="1"/>
</dbReference>
<dbReference type="InterPro" id="IPR000715">
    <property type="entry name" value="Glycosyl_transferase_4"/>
</dbReference>
<evidence type="ECO:0000256" key="2">
    <source>
        <dbReference type="ARBA" id="ARBA00022475"/>
    </source>
</evidence>
<dbReference type="Pfam" id="PF00953">
    <property type="entry name" value="Glycos_transf_4"/>
    <property type="match status" value="1"/>
</dbReference>
<dbReference type="EMBL" id="LBSX01000011">
    <property type="protein sequence ID" value="KKQ27306.1"/>
    <property type="molecule type" value="Genomic_DNA"/>
</dbReference>
<dbReference type="AlphaFoldDB" id="A0A0G0JGT0"/>
<evidence type="ECO:0000313" key="9">
    <source>
        <dbReference type="Proteomes" id="UP000034849"/>
    </source>
</evidence>
<keyword evidence="5 7" id="KW-1133">Transmembrane helix</keyword>
<protein>
    <submittedName>
        <fullName evidence="8">Glycosyl transferase, family 4, conserved region</fullName>
    </submittedName>
</protein>
<dbReference type="GO" id="GO:0044038">
    <property type="term" value="P:cell wall macromolecule biosynthetic process"/>
    <property type="evidence" value="ECO:0007669"/>
    <property type="project" value="TreeGrafter"/>
</dbReference>
<dbReference type="PANTHER" id="PTHR22926">
    <property type="entry name" value="PHOSPHO-N-ACETYLMURAMOYL-PENTAPEPTIDE-TRANSFERASE"/>
    <property type="match status" value="1"/>
</dbReference>
<feature type="transmembrane region" description="Helical" evidence="7">
    <location>
        <begin position="111"/>
        <end position="131"/>
    </location>
</feature>
<feature type="transmembrane region" description="Helical" evidence="7">
    <location>
        <begin position="80"/>
        <end position="99"/>
    </location>
</feature>
<evidence type="ECO:0000313" key="8">
    <source>
        <dbReference type="EMBL" id="KKQ27306.1"/>
    </source>
</evidence>
<dbReference type="GO" id="GO:0016780">
    <property type="term" value="F:phosphotransferase activity, for other substituted phosphate groups"/>
    <property type="evidence" value="ECO:0007669"/>
    <property type="project" value="InterPro"/>
</dbReference>
<evidence type="ECO:0000256" key="5">
    <source>
        <dbReference type="ARBA" id="ARBA00022989"/>
    </source>
</evidence>
<dbReference type="GO" id="GO:0005886">
    <property type="term" value="C:plasma membrane"/>
    <property type="evidence" value="ECO:0007669"/>
    <property type="project" value="UniProtKB-SubCell"/>
</dbReference>